<reference evidence="3 4" key="1">
    <citation type="journal article" date="2015" name="Sci. Rep.">
        <title>Genome of the facultative scuticociliatosis pathogen Pseudocohnilembus persalinus provides insight into its virulence through horizontal gene transfer.</title>
        <authorList>
            <person name="Xiong J."/>
            <person name="Wang G."/>
            <person name="Cheng J."/>
            <person name="Tian M."/>
            <person name="Pan X."/>
            <person name="Warren A."/>
            <person name="Jiang C."/>
            <person name="Yuan D."/>
            <person name="Miao W."/>
        </authorList>
    </citation>
    <scope>NUCLEOTIDE SEQUENCE [LARGE SCALE GENOMIC DNA]</scope>
    <source>
        <strain evidence="3">36N120E</strain>
    </source>
</reference>
<feature type="compositionally biased region" description="Basic and acidic residues" evidence="1">
    <location>
        <begin position="229"/>
        <end position="241"/>
    </location>
</feature>
<gene>
    <name evidence="3" type="ORF">PPERSA_05839</name>
</gene>
<feature type="region of interest" description="Disordered" evidence="1">
    <location>
        <begin position="136"/>
        <end position="163"/>
    </location>
</feature>
<feature type="compositionally biased region" description="Polar residues" evidence="1">
    <location>
        <begin position="395"/>
        <end position="406"/>
    </location>
</feature>
<organism evidence="3 4">
    <name type="scientific">Pseudocohnilembus persalinus</name>
    <name type="common">Ciliate</name>
    <dbReference type="NCBI Taxonomy" id="266149"/>
    <lineage>
        <taxon>Eukaryota</taxon>
        <taxon>Sar</taxon>
        <taxon>Alveolata</taxon>
        <taxon>Ciliophora</taxon>
        <taxon>Intramacronucleata</taxon>
        <taxon>Oligohymenophorea</taxon>
        <taxon>Scuticociliatia</taxon>
        <taxon>Philasterida</taxon>
        <taxon>Pseudocohnilembidae</taxon>
        <taxon>Pseudocohnilembus</taxon>
    </lineage>
</organism>
<accession>A0A0V0R3X0</accession>
<feature type="domain" description="Cilium assembly protein DZIP1 N-terminal" evidence="2">
    <location>
        <begin position="37"/>
        <end position="151"/>
    </location>
</feature>
<sequence>MNSTGQYSQFPFGNTGVAQINPQIPQQSAPYSGGFDFQSQIKTEQINWQAIHDLDLDRIKQRNDIDTLESFLPNLMNSTIDEEEFNMLKYETLLKLTEIMQYSLQYFDYTNDYIDGLTHETQDEIYNLEAQMSENEIEEEKEQMYQKKIQQQKDQQSKKYTSKEYQQIAKNLISPQEEMQQYNRSQNFNSDNSQSQNSKQSQSQQLIQKPDIHKKQSVPLSTKSQKLNKIKEKHEHSEEFDRSFITNPNEELNENSDNQFYINKEHNKFQSVPIYQTVHGNQKMKYEQGEYFNPMASGKDDLQESSKIMDSHVLGGIKSSYSTSQKYISGPHKQKTNSQIQQQKQDTEFTSSYIGLNDQKQDRPIWEQSLDFDKMSDNNGANLQAKKESEIDGSNEYQQNKNQPKNLINQLYGTNQSQASETMLY</sequence>
<dbReference type="EMBL" id="LDAU01000053">
    <property type="protein sequence ID" value="KRX09170.1"/>
    <property type="molecule type" value="Genomic_DNA"/>
</dbReference>
<evidence type="ECO:0000256" key="1">
    <source>
        <dbReference type="SAM" id="MobiDB-lite"/>
    </source>
</evidence>
<dbReference type="Proteomes" id="UP000054937">
    <property type="component" value="Unassembled WGS sequence"/>
</dbReference>
<name>A0A0V0R3X0_PSEPJ</name>
<dbReference type="Pfam" id="PF13815">
    <property type="entry name" value="Dzip-like_N"/>
    <property type="match status" value="1"/>
</dbReference>
<dbReference type="InParanoid" id="A0A0V0R3X0"/>
<evidence type="ECO:0000313" key="3">
    <source>
        <dbReference type="EMBL" id="KRX09170.1"/>
    </source>
</evidence>
<feature type="region of interest" description="Disordered" evidence="1">
    <location>
        <begin position="186"/>
        <end position="241"/>
    </location>
</feature>
<feature type="compositionally biased region" description="Polar residues" evidence="1">
    <location>
        <begin position="218"/>
        <end position="227"/>
    </location>
</feature>
<comment type="caution">
    <text evidence="3">The sequence shown here is derived from an EMBL/GenBank/DDBJ whole genome shotgun (WGS) entry which is preliminary data.</text>
</comment>
<dbReference type="AlphaFoldDB" id="A0A0V0R3X0"/>
<dbReference type="InterPro" id="IPR032714">
    <property type="entry name" value="DZIP1_N"/>
</dbReference>
<feature type="compositionally biased region" description="Low complexity" evidence="1">
    <location>
        <begin position="186"/>
        <end position="205"/>
    </location>
</feature>
<keyword evidence="4" id="KW-1185">Reference proteome</keyword>
<protein>
    <recommendedName>
        <fullName evidence="2">Cilium assembly protein DZIP1 N-terminal domain-containing protein</fullName>
    </recommendedName>
</protein>
<evidence type="ECO:0000313" key="4">
    <source>
        <dbReference type="Proteomes" id="UP000054937"/>
    </source>
</evidence>
<feature type="region of interest" description="Disordered" evidence="1">
    <location>
        <begin position="386"/>
        <end position="406"/>
    </location>
</feature>
<evidence type="ECO:0000259" key="2">
    <source>
        <dbReference type="Pfam" id="PF13815"/>
    </source>
</evidence>
<dbReference type="OrthoDB" id="515971at2759"/>
<feature type="region of interest" description="Disordered" evidence="1">
    <location>
        <begin position="324"/>
        <end position="346"/>
    </location>
</feature>
<proteinExistence type="predicted"/>